<dbReference type="EMBL" id="JACJVO010000077">
    <property type="protein sequence ID" value="MBB6736046.1"/>
    <property type="molecule type" value="Genomic_DNA"/>
</dbReference>
<dbReference type="Pfam" id="PF13276">
    <property type="entry name" value="HTH_21"/>
    <property type="match status" value="1"/>
</dbReference>
<reference evidence="2 3" key="1">
    <citation type="submission" date="2020-08" db="EMBL/GenBank/DDBJ databases">
        <title>Cohnella phylogeny.</title>
        <authorList>
            <person name="Dunlap C."/>
        </authorList>
    </citation>
    <scope>NUCLEOTIDE SEQUENCE [LARGE SCALE GENOMIC DNA]</scope>
    <source>
        <strain evidence="2 3">CBP 2801</strain>
    </source>
</reference>
<dbReference type="InterPro" id="IPR050900">
    <property type="entry name" value="Transposase_IS3/IS150/IS904"/>
</dbReference>
<dbReference type="PANTHER" id="PTHR46889">
    <property type="entry name" value="TRANSPOSASE INSF FOR INSERTION SEQUENCE IS3B-RELATED"/>
    <property type="match status" value="1"/>
</dbReference>
<evidence type="ECO:0000313" key="2">
    <source>
        <dbReference type="EMBL" id="MBB6736046.1"/>
    </source>
</evidence>
<proteinExistence type="predicted"/>
<dbReference type="InterPro" id="IPR025948">
    <property type="entry name" value="HTH-like_dom"/>
</dbReference>
<gene>
    <name evidence="2" type="ORF">H7C18_34580</name>
</gene>
<comment type="caution">
    <text evidence="2">The sequence shown here is derived from an EMBL/GenBank/DDBJ whole genome shotgun (WGS) entry which is preliminary data.</text>
</comment>
<protein>
    <submittedName>
        <fullName evidence="2">IS3 family transposase</fullName>
    </submittedName>
</protein>
<feature type="non-terminal residue" evidence="2">
    <location>
        <position position="165"/>
    </location>
</feature>
<organism evidence="2 3">
    <name type="scientific">Cohnella zeiphila</name>
    <dbReference type="NCBI Taxonomy" id="2761120"/>
    <lineage>
        <taxon>Bacteria</taxon>
        <taxon>Bacillati</taxon>
        <taxon>Bacillota</taxon>
        <taxon>Bacilli</taxon>
        <taxon>Bacillales</taxon>
        <taxon>Paenibacillaceae</taxon>
        <taxon>Cohnella</taxon>
    </lineage>
</organism>
<evidence type="ECO:0000259" key="1">
    <source>
        <dbReference type="Pfam" id="PF13276"/>
    </source>
</evidence>
<accession>A0A7X0SU58</accession>
<dbReference type="InterPro" id="IPR012337">
    <property type="entry name" value="RNaseH-like_sf"/>
</dbReference>
<dbReference type="AlphaFoldDB" id="A0A7X0SU58"/>
<dbReference type="PANTHER" id="PTHR46889:SF4">
    <property type="entry name" value="TRANSPOSASE INSO FOR INSERTION SEQUENCE ELEMENT IS911B-RELATED"/>
    <property type="match status" value="1"/>
</dbReference>
<feature type="domain" description="HTH-like" evidence="1">
    <location>
        <begin position="37"/>
        <end position="89"/>
    </location>
</feature>
<dbReference type="Proteomes" id="UP000564644">
    <property type="component" value="Unassembled WGS sequence"/>
</dbReference>
<sequence length="165" mass="19134">MIRSNAHKYSVSAMCSVLQLPKSTYYYKPKPALNPGEQKLEDAVIQIFRDSRNNYGTRKIRVELTKRSIQASRRKIGKIMKRHGLVSSYTVAQYRPYKAAPNESKTTNQLQRKFSQDEPYAVVVSDLTYVRVDGKWNYVCLFVDLFNREMVGYSCGQRKTAELVY</sequence>
<evidence type="ECO:0000313" key="3">
    <source>
        <dbReference type="Proteomes" id="UP000564644"/>
    </source>
</evidence>
<name>A0A7X0SU58_9BACL</name>
<keyword evidence="3" id="KW-1185">Reference proteome</keyword>
<dbReference type="SUPFAM" id="SSF53098">
    <property type="entry name" value="Ribonuclease H-like"/>
    <property type="match status" value="1"/>
</dbReference>